<dbReference type="SMART" id="SM00841">
    <property type="entry name" value="Elong-fact-P_C"/>
    <property type="match status" value="1"/>
</dbReference>
<proteinExistence type="predicted"/>
<keyword evidence="1" id="KW-0472">Membrane</keyword>
<dbReference type="InterPro" id="IPR020599">
    <property type="entry name" value="Transl_elong_fac_P/YeiP"/>
</dbReference>
<reference evidence="3 4" key="1">
    <citation type="journal article" date="2023" name="Plants (Basel)">
        <title>Bridging the Gap: Combining Genomics and Transcriptomics Approaches to Understand Stylosanthes scabra, an Orphan Legume from the Brazilian Caatinga.</title>
        <authorList>
            <person name="Ferreira-Neto J.R.C."/>
            <person name="da Silva M.D."/>
            <person name="Binneck E."/>
            <person name="de Melo N.F."/>
            <person name="da Silva R.H."/>
            <person name="de Melo A.L.T.M."/>
            <person name="Pandolfi V."/>
            <person name="Bustamante F.O."/>
            <person name="Brasileiro-Vidal A.C."/>
            <person name="Benko-Iseppon A.M."/>
        </authorList>
    </citation>
    <scope>NUCLEOTIDE SEQUENCE [LARGE SCALE GENOMIC DNA]</scope>
    <source>
        <tissue evidence="3">Leaves</tissue>
    </source>
</reference>
<dbReference type="EMBL" id="JASCZI010090799">
    <property type="protein sequence ID" value="MED6146647.1"/>
    <property type="molecule type" value="Genomic_DNA"/>
</dbReference>
<keyword evidence="1" id="KW-0812">Transmembrane</keyword>
<sequence length="287" mass="32431">MNCCMHKADSNPRNLLKRTSELITKPTQVRIAQLDWAWPRPISKLPLDTQFSIFSCTSAQHTRPVPWRWLHLLLFFFIDVLGLMQYLSMRLINRVFPSKSSLFRFLSSYSNSSSSSSCFPILNPNSLPFSNLDLFNAQWSTLQSRGIKVSASDVRVGNIIEKQGRLFEVLKADHSQEGRGKASIKVELRDIAQGNKIELSRDLFAKNASYLQPEMNVKVQLFEEKPLSASVPKRVTCTVKECIAATPRNKKVVLENGIIVEVPPHIVPGDAIVVNTEEDSYLERAKA</sequence>
<dbReference type="PROSITE" id="PS01275">
    <property type="entry name" value="EFP"/>
    <property type="match status" value="1"/>
</dbReference>
<organism evidence="3 4">
    <name type="scientific">Stylosanthes scabra</name>
    <dbReference type="NCBI Taxonomy" id="79078"/>
    <lineage>
        <taxon>Eukaryota</taxon>
        <taxon>Viridiplantae</taxon>
        <taxon>Streptophyta</taxon>
        <taxon>Embryophyta</taxon>
        <taxon>Tracheophyta</taxon>
        <taxon>Spermatophyta</taxon>
        <taxon>Magnoliopsida</taxon>
        <taxon>eudicotyledons</taxon>
        <taxon>Gunneridae</taxon>
        <taxon>Pentapetalae</taxon>
        <taxon>rosids</taxon>
        <taxon>fabids</taxon>
        <taxon>Fabales</taxon>
        <taxon>Fabaceae</taxon>
        <taxon>Papilionoideae</taxon>
        <taxon>50 kb inversion clade</taxon>
        <taxon>dalbergioids sensu lato</taxon>
        <taxon>Dalbergieae</taxon>
        <taxon>Pterocarpus clade</taxon>
        <taxon>Stylosanthes</taxon>
    </lineage>
</organism>
<dbReference type="Gene3D" id="2.40.50.140">
    <property type="entry name" value="Nucleic acid-binding proteins"/>
    <property type="match status" value="1"/>
</dbReference>
<dbReference type="PANTHER" id="PTHR30053">
    <property type="entry name" value="ELONGATION FACTOR P"/>
    <property type="match status" value="1"/>
</dbReference>
<dbReference type="SUPFAM" id="SSF50104">
    <property type="entry name" value="Translation proteins SH3-like domain"/>
    <property type="match status" value="1"/>
</dbReference>
<evidence type="ECO:0000313" key="4">
    <source>
        <dbReference type="Proteomes" id="UP001341840"/>
    </source>
</evidence>
<keyword evidence="4" id="KW-1185">Reference proteome</keyword>
<accession>A0ABU6TD92</accession>
<dbReference type="PANTHER" id="PTHR30053:SF14">
    <property type="entry name" value="TRANSLATION ELONGATION FACTOR KOW-LIKE DOMAIN-CONTAINING PROTEIN"/>
    <property type="match status" value="1"/>
</dbReference>
<name>A0ABU6TD92_9FABA</name>
<dbReference type="SUPFAM" id="SSF50249">
    <property type="entry name" value="Nucleic acid-binding proteins"/>
    <property type="match status" value="1"/>
</dbReference>
<comment type="caution">
    <text evidence="3">The sequence shown here is derived from an EMBL/GenBank/DDBJ whole genome shotgun (WGS) entry which is preliminary data.</text>
</comment>
<gene>
    <name evidence="3" type="ORF">PIB30_036437</name>
</gene>
<evidence type="ECO:0000313" key="3">
    <source>
        <dbReference type="EMBL" id="MED6146647.1"/>
    </source>
</evidence>
<dbReference type="InterPro" id="IPR008991">
    <property type="entry name" value="Translation_prot_SH3-like_sf"/>
</dbReference>
<dbReference type="Proteomes" id="UP001341840">
    <property type="component" value="Unassembled WGS sequence"/>
</dbReference>
<evidence type="ECO:0000256" key="1">
    <source>
        <dbReference type="SAM" id="Phobius"/>
    </source>
</evidence>
<dbReference type="InterPro" id="IPR013852">
    <property type="entry name" value="Transl_elong_P/YeiP_CS"/>
</dbReference>
<feature type="transmembrane region" description="Helical" evidence="1">
    <location>
        <begin position="69"/>
        <end position="89"/>
    </location>
</feature>
<protein>
    <recommendedName>
        <fullName evidence="2">Elongation factor P C-terminal domain-containing protein</fullName>
    </recommendedName>
</protein>
<keyword evidence="1" id="KW-1133">Transmembrane helix</keyword>
<dbReference type="InterPro" id="IPR014722">
    <property type="entry name" value="Rib_uL2_dom2"/>
</dbReference>
<dbReference type="Pfam" id="PF08207">
    <property type="entry name" value="EFP_N"/>
    <property type="match status" value="1"/>
</dbReference>
<dbReference type="InterPro" id="IPR013185">
    <property type="entry name" value="Transl_elong_KOW-like"/>
</dbReference>
<dbReference type="Pfam" id="PF09285">
    <property type="entry name" value="Elong-fact-P_C"/>
    <property type="match status" value="1"/>
</dbReference>
<evidence type="ECO:0000259" key="2">
    <source>
        <dbReference type="SMART" id="SM00841"/>
    </source>
</evidence>
<dbReference type="InterPro" id="IPR015365">
    <property type="entry name" value="Elong-fact-P_C"/>
</dbReference>
<dbReference type="InterPro" id="IPR012340">
    <property type="entry name" value="NA-bd_OB-fold"/>
</dbReference>
<dbReference type="Gene3D" id="2.30.30.30">
    <property type="match status" value="1"/>
</dbReference>
<feature type="domain" description="Elongation factor P C-terminal" evidence="2">
    <location>
        <begin position="235"/>
        <end position="284"/>
    </location>
</feature>